<evidence type="ECO:0000256" key="1">
    <source>
        <dbReference type="SAM" id="Coils"/>
    </source>
</evidence>
<accession>A0A8B7Y2D1</accession>
<organism evidence="3 4">
    <name type="scientific">Acanthaster planci</name>
    <name type="common">Crown-of-thorns starfish</name>
    <dbReference type="NCBI Taxonomy" id="133434"/>
    <lineage>
        <taxon>Eukaryota</taxon>
        <taxon>Metazoa</taxon>
        <taxon>Echinodermata</taxon>
        <taxon>Eleutherozoa</taxon>
        <taxon>Asterozoa</taxon>
        <taxon>Asteroidea</taxon>
        <taxon>Valvatacea</taxon>
        <taxon>Valvatida</taxon>
        <taxon>Acanthasteridae</taxon>
        <taxon>Acanthaster</taxon>
    </lineage>
</organism>
<sequence length="459" mass="51965">MRCRPRCDNRCRKLDWVKAMTSSSRSVFGRPKDAIGSLCQLMNLSGITGLNPEIFRQAKFNKPEAVAPLWSLLSSLISYSNCKCIGSGACTSHQATSSDVVSSTKHAMWSEGYRCHRFHRLPNDMSHGSRELLLALGWLLAKTDVLRDLAIEDSTHMVDTGHLHAEEVLQLRKQREEEMKKIRGSVDDARGTSCSGNYLAWLVGQYRMKIRRLYLQQQELCNLTHQIHAATQGISATTDTPHLSPLEVFILRHAEYSKKYQEILETQQARLRISLKWQNQEATFWRWMESVLDARMQDSLDEAEMPSECHTPCSAHSVSDLADLVMKLDGYTQRLERLAGDSDYNEEEDETWLRTVEEIRAKLVPISASPTCHLSILDYQMPRFHLIKKQSKTSGAQTARVKPSSAVHIQDEIARLSEVVDGLKEELASLRSSHHARLDELASVLPDSICIPPMGPARQ</sequence>
<evidence type="ECO:0000313" key="4">
    <source>
        <dbReference type="RefSeq" id="XP_022086091.1"/>
    </source>
</evidence>
<dbReference type="InterPro" id="IPR027996">
    <property type="entry name" value="TEDC1_dom"/>
</dbReference>
<dbReference type="OMA" id="FIPPMKT"/>
<keyword evidence="3" id="KW-1185">Reference proteome</keyword>
<reference evidence="4" key="1">
    <citation type="submission" date="2025-08" db="UniProtKB">
        <authorList>
            <consortium name="RefSeq"/>
        </authorList>
    </citation>
    <scope>IDENTIFICATION</scope>
</reference>
<dbReference type="RefSeq" id="XP_022086091.1">
    <property type="nucleotide sequence ID" value="XM_022230399.1"/>
</dbReference>
<evidence type="ECO:0000259" key="2">
    <source>
        <dbReference type="Pfam" id="PF14970"/>
    </source>
</evidence>
<dbReference type="GeneID" id="110976800"/>
<evidence type="ECO:0000313" key="3">
    <source>
        <dbReference type="Proteomes" id="UP000694845"/>
    </source>
</evidence>
<dbReference type="KEGG" id="aplc:110976800"/>
<dbReference type="Proteomes" id="UP000694845">
    <property type="component" value="Unplaced"/>
</dbReference>
<proteinExistence type="predicted"/>
<dbReference type="PANTHER" id="PTHR35076:SF1">
    <property type="entry name" value="TUBULIN EPSILON AND DELTA COMPLEX PROTEIN 1"/>
    <property type="match status" value="1"/>
</dbReference>
<name>A0A8B7Y2D1_ACAPL</name>
<dbReference type="InterPro" id="IPR043535">
    <property type="entry name" value="TEDC1"/>
</dbReference>
<dbReference type="OrthoDB" id="9906141at2759"/>
<gene>
    <name evidence="4" type="primary">LOC110976800</name>
</gene>
<keyword evidence="1" id="KW-0175">Coiled coil</keyword>
<dbReference type="PANTHER" id="PTHR35076">
    <property type="entry name" value="TUBULIN EPSILON AND DELTA COMPLEX PROTEIN 1"/>
    <property type="match status" value="1"/>
</dbReference>
<dbReference type="AlphaFoldDB" id="A0A8B7Y2D1"/>
<feature type="domain" description="Tubulin epsilon and delta complex protein 1" evidence="2">
    <location>
        <begin position="112"/>
        <end position="293"/>
    </location>
</feature>
<protein>
    <submittedName>
        <fullName evidence="4">Uncharacterized protein LOC110976800</fullName>
    </submittedName>
</protein>
<dbReference type="Pfam" id="PF14970">
    <property type="entry name" value="TEDC1"/>
    <property type="match status" value="1"/>
</dbReference>
<feature type="coiled-coil region" evidence="1">
    <location>
        <begin position="406"/>
        <end position="433"/>
    </location>
</feature>